<sequence length="670" mass="77698">MAINNNFHILLDKVINMKIEKFIKLLKYKYDNVNFEEKKQIISTLLKFNNFDKTEMCGVSVEKFVQLINNKSASEKYSDVDSSIDESQNSDSDSDSDSGVNIDESQNSDSKVNINKLENESQNSDSKVNIDESQNSDSKVNINKLENESQNSDSKVNIDESQNSDSKVNIDESQNSDSKVNIDESQNSDSKVNIDESQNSDSKVNINKPENSELENESQNSDSKVNIDESQNSDSKVNIDESQNSDSKVNIDESQNSDSKVNIDESQNSEPEKESQNSDSGVNRESQKNSNTFYCSSCNNGICKIFTKNLDEIKPKFSFYLQIYYLRQLIENKQIKNFNIMEFIKYYESLNEDKIKQQNLCEEIEQYILFLKEDKDQSKHENDDDENESMNENESKHENDGDENESMNEDESKHENDDDDEDESKHENDDDDENESKHENDDENESMNEDESENKNEMKKHQSVDKDKIDISLLNNLIVDISSKDNNDEEMEKILGELLLFRESIENESVNKNDEEIESMNENENLSVIAENKSVCKDESLSVIVENESLNKNDEENESKHESVNELQSLCVIENKQKNDIIYDTEYFKKYGKLSNKYHNVCIVNKDIYCLTCNQSIGRTYIKKNSHNFDKPIKLYVNENIYTLLFNQPEKIVHIKKYIKYNEEEIYVYD</sequence>
<feature type="compositionally biased region" description="Polar residues" evidence="1">
    <location>
        <begin position="277"/>
        <end position="286"/>
    </location>
</feature>
<dbReference type="RefSeq" id="NP_048301.1">
    <property type="nucleotide sequence ID" value="NC_001993.1"/>
</dbReference>
<name>Q9YVL2_MSEPV</name>
<evidence type="ECO:0000313" key="3">
    <source>
        <dbReference type="Proteomes" id="UP000172353"/>
    </source>
</evidence>
<feature type="compositionally biased region" description="Polar residues" evidence="1">
    <location>
        <begin position="228"/>
        <end position="269"/>
    </location>
</feature>
<organism evidence="2 3">
    <name type="scientific">Melanoplus sanguinipes entomopoxvirus</name>
    <name type="common">MsEPV</name>
    <dbReference type="NCBI Taxonomy" id="83191"/>
    <lineage>
        <taxon>Viruses</taxon>
        <taxon>Varidnaviria</taxon>
        <taxon>Bamfordvirae</taxon>
        <taxon>Nucleocytoviricota</taxon>
        <taxon>Pokkesviricetes</taxon>
        <taxon>Chitovirales</taxon>
        <taxon>Poxviridae</taxon>
        <taxon>Entomopoxvirinae</taxon>
        <taxon>Deltaentomopoxvirus</taxon>
        <taxon>Deltaentomopoxvirus msanguinipes</taxon>
    </lineage>
</organism>
<dbReference type="PIR" id="T28391">
    <property type="entry name" value="T28391"/>
</dbReference>
<dbReference type="KEGG" id="vg:1449976"/>
<dbReference type="Proteomes" id="UP000172353">
    <property type="component" value="Segment"/>
</dbReference>
<feature type="compositionally biased region" description="Polar residues" evidence="1">
    <location>
        <begin position="148"/>
        <end position="209"/>
    </location>
</feature>
<accession>Q9YVL2</accession>
<gene>
    <name evidence="2" type="primary">MSV230</name>
</gene>
<protein>
    <submittedName>
        <fullName evidence="2">Uncharacterized protein</fullName>
    </submittedName>
</protein>
<feature type="compositionally biased region" description="Polar residues" evidence="1">
    <location>
        <begin position="103"/>
        <end position="113"/>
    </location>
</feature>
<organismHost>
    <name type="scientific">Melanoplus sanguinipes</name>
    <name type="common">Migratory grasshopper</name>
    <dbReference type="NCBI Taxonomy" id="65742"/>
</organismHost>
<evidence type="ECO:0000256" key="1">
    <source>
        <dbReference type="SAM" id="MobiDB-lite"/>
    </source>
</evidence>
<evidence type="ECO:0000313" key="2">
    <source>
        <dbReference type="EMBL" id="AAC97713.1"/>
    </source>
</evidence>
<feature type="compositionally biased region" description="Acidic residues" evidence="1">
    <location>
        <begin position="400"/>
        <end position="409"/>
    </location>
</feature>
<keyword evidence="3" id="KW-1185">Reference proteome</keyword>
<feature type="compositionally biased region" description="Basic and acidic residues" evidence="1">
    <location>
        <begin position="453"/>
        <end position="464"/>
    </location>
</feature>
<feature type="compositionally biased region" description="Polar residues" evidence="1">
    <location>
        <begin position="120"/>
        <end position="141"/>
    </location>
</feature>
<dbReference type="EMBL" id="AF063866">
    <property type="protein sequence ID" value="AAC97713.1"/>
    <property type="molecule type" value="Genomic_DNA"/>
</dbReference>
<feature type="region of interest" description="Disordered" evidence="1">
    <location>
        <begin position="375"/>
        <end position="464"/>
    </location>
</feature>
<feature type="region of interest" description="Disordered" evidence="1">
    <location>
        <begin position="76"/>
        <end position="286"/>
    </location>
</feature>
<feature type="compositionally biased region" description="Acidic residues" evidence="1">
    <location>
        <begin position="441"/>
        <end position="452"/>
    </location>
</feature>
<proteinExistence type="predicted"/>
<reference evidence="2 3" key="1">
    <citation type="journal article" date="1999" name="J. Virol.">
        <title>The genome of Melanoplus sanguinipes entomopoxvirus.</title>
        <authorList>
            <person name="Afonso C.L."/>
            <person name="Tulman E.R."/>
            <person name="Lu Z."/>
            <person name="Oma E."/>
            <person name="Kutish G.F."/>
            <person name="Rock D.L."/>
        </authorList>
    </citation>
    <scope>NUCLEOTIDE SEQUENCE [LARGE SCALE GENOMIC DNA]</scope>
    <source>
        <strain evidence="2">Tucson</strain>
    </source>
</reference>
<dbReference type="GeneID" id="1449976"/>